<dbReference type="InterPro" id="IPR047919">
    <property type="entry name" value="SCO3374-like"/>
</dbReference>
<gene>
    <name evidence="2" type="ORF">AB5J52_26380</name>
</gene>
<protein>
    <submittedName>
        <fullName evidence="2">SCO3374 family protein</fullName>
    </submittedName>
</protein>
<dbReference type="RefSeq" id="WP_369224296.1">
    <property type="nucleotide sequence ID" value="NZ_CP163441.1"/>
</dbReference>
<dbReference type="NCBIfam" id="NF040464">
    <property type="entry name" value="SCO3374_fam"/>
    <property type="match status" value="1"/>
</dbReference>
<sequence length="206" mass="21397">MAGTAPPAASTVPHPRHPSDPRAGQPGRLRHWYENDLGWATVPLSPGEPLRLVTGVRFDVLEVPARAGVRALRHLAPGSPVALQGGRARLLVAAGSAEELPGLLDWLEWGTAALDLGLRALGAGDAMDAPARPGPDTPVQGAALWLRPPESGCEVEASLPTLSAMGGVGGAPDLVRLVNTVATECHRIRLRRADHGPQHGQALASS</sequence>
<organism evidence="2">
    <name type="scientific">Streptomyces sp. R39</name>
    <dbReference type="NCBI Taxonomy" id="3238631"/>
    <lineage>
        <taxon>Bacteria</taxon>
        <taxon>Bacillati</taxon>
        <taxon>Actinomycetota</taxon>
        <taxon>Actinomycetes</taxon>
        <taxon>Kitasatosporales</taxon>
        <taxon>Streptomycetaceae</taxon>
        <taxon>Streptomyces</taxon>
    </lineage>
</organism>
<dbReference type="EMBL" id="CP163441">
    <property type="protein sequence ID" value="XDQ45495.1"/>
    <property type="molecule type" value="Genomic_DNA"/>
</dbReference>
<feature type="region of interest" description="Disordered" evidence="1">
    <location>
        <begin position="1"/>
        <end position="28"/>
    </location>
</feature>
<name>A0AB39QPV6_9ACTN</name>
<evidence type="ECO:0000313" key="2">
    <source>
        <dbReference type="EMBL" id="XDQ45495.1"/>
    </source>
</evidence>
<evidence type="ECO:0000256" key="1">
    <source>
        <dbReference type="SAM" id="MobiDB-lite"/>
    </source>
</evidence>
<accession>A0AB39QPV6</accession>
<proteinExistence type="predicted"/>
<reference evidence="2" key="1">
    <citation type="submission" date="2024-07" db="EMBL/GenBank/DDBJ databases">
        <authorList>
            <person name="Yu S.T."/>
        </authorList>
    </citation>
    <scope>NUCLEOTIDE SEQUENCE</scope>
    <source>
        <strain evidence="2">R39</strain>
    </source>
</reference>
<dbReference type="AlphaFoldDB" id="A0AB39QPV6"/>